<keyword evidence="10" id="KW-0963">Cytoplasm</keyword>
<dbReference type="SUPFAM" id="SSF53732">
    <property type="entry name" value="Aconitase iron-sulfur domain"/>
    <property type="match status" value="1"/>
</dbReference>
<dbReference type="InterPro" id="IPR006249">
    <property type="entry name" value="Aconitase/IRP2"/>
</dbReference>
<dbReference type="AlphaFoldDB" id="A0A8C2CA63"/>
<dbReference type="InterPro" id="IPR044137">
    <property type="entry name" value="AcnA_IRP_Swivel"/>
</dbReference>
<accession>A0A8C2CA63</accession>
<dbReference type="FunFam" id="3.20.19.10:FF:000001">
    <property type="entry name" value="Aconitate hydratase"/>
    <property type="match status" value="1"/>
</dbReference>
<dbReference type="InterPro" id="IPR018136">
    <property type="entry name" value="Aconitase_4Fe-4S_BS"/>
</dbReference>
<dbReference type="Pfam" id="PF00330">
    <property type="entry name" value="Aconitase"/>
    <property type="match status" value="1"/>
</dbReference>
<dbReference type="CDD" id="cd01586">
    <property type="entry name" value="AcnA_IRP"/>
    <property type="match status" value="1"/>
</dbReference>
<dbReference type="Gene3D" id="6.10.190.10">
    <property type="match status" value="1"/>
</dbReference>
<dbReference type="FunFam" id="3.30.499.10:FF:000011">
    <property type="entry name" value="Iron-responsive element binding protein 2"/>
    <property type="match status" value="1"/>
</dbReference>
<dbReference type="NCBIfam" id="TIGR01341">
    <property type="entry name" value="aconitase_1"/>
    <property type="match status" value="1"/>
</dbReference>
<comment type="similarity">
    <text evidence="2 10">Belongs to the aconitase/IPM isomerase family.</text>
</comment>
<dbReference type="NCBIfam" id="NF006757">
    <property type="entry name" value="PRK09277.1"/>
    <property type="match status" value="1"/>
</dbReference>
<dbReference type="PROSITE" id="PS01244">
    <property type="entry name" value="ACONITASE_2"/>
    <property type="match status" value="1"/>
</dbReference>
<keyword evidence="5" id="KW-0479">Metal-binding</keyword>
<proteinExistence type="inferred from homology"/>
<dbReference type="InterPro" id="IPR036008">
    <property type="entry name" value="Aconitase_4Fe-4S_dom"/>
</dbReference>
<evidence type="ECO:0000259" key="12">
    <source>
        <dbReference type="Pfam" id="PF00694"/>
    </source>
</evidence>
<protein>
    <recommendedName>
        <fullName evidence="3">aconitate hydratase</fullName>
        <ecNumber evidence="3">4.2.1.3</ecNumber>
    </recommendedName>
</protein>
<evidence type="ECO:0000313" key="14">
    <source>
        <dbReference type="Proteomes" id="UP000694701"/>
    </source>
</evidence>
<dbReference type="InterPro" id="IPR015931">
    <property type="entry name" value="Acnase/IPM_dHydase_lsu_aba_1/3"/>
</dbReference>
<dbReference type="GO" id="GO:0051539">
    <property type="term" value="F:4 iron, 4 sulfur cluster binding"/>
    <property type="evidence" value="ECO:0007669"/>
    <property type="project" value="UniProtKB-KW"/>
</dbReference>
<keyword evidence="4 10" id="KW-0004">4Fe-4S</keyword>
<comment type="cofactor">
    <cofactor evidence="1">
        <name>[4Fe-4S] cluster</name>
        <dbReference type="ChEBI" id="CHEBI:49883"/>
    </cofactor>
</comment>
<comment type="catalytic activity">
    <reaction evidence="9">
        <text>citrate = D-threo-isocitrate</text>
        <dbReference type="Rhea" id="RHEA:10336"/>
        <dbReference type="ChEBI" id="CHEBI:15562"/>
        <dbReference type="ChEBI" id="CHEBI:16947"/>
        <dbReference type="EC" id="4.2.1.3"/>
    </reaction>
</comment>
<keyword evidence="8" id="KW-0456">Lyase</keyword>
<dbReference type="PANTHER" id="PTHR11670">
    <property type="entry name" value="ACONITASE/IRON-RESPONSIVE ELEMENT FAMILY MEMBER"/>
    <property type="match status" value="1"/>
</dbReference>
<dbReference type="PRINTS" id="PR00415">
    <property type="entry name" value="ACONITASE"/>
</dbReference>
<dbReference type="CDD" id="cd01580">
    <property type="entry name" value="AcnA_IRP_Swivel"/>
    <property type="match status" value="1"/>
</dbReference>
<dbReference type="Pfam" id="PF00694">
    <property type="entry name" value="Aconitase_C"/>
    <property type="match status" value="1"/>
</dbReference>
<dbReference type="GO" id="GO:0046872">
    <property type="term" value="F:metal ion binding"/>
    <property type="evidence" value="ECO:0007669"/>
    <property type="project" value="UniProtKB-KW"/>
</dbReference>
<dbReference type="PROSITE" id="PS00450">
    <property type="entry name" value="ACONITASE_1"/>
    <property type="match status" value="1"/>
</dbReference>
<evidence type="ECO:0000256" key="3">
    <source>
        <dbReference type="ARBA" id="ARBA00012926"/>
    </source>
</evidence>
<dbReference type="Gene3D" id="3.30.499.10">
    <property type="entry name" value="Aconitase, domain 3"/>
    <property type="match status" value="2"/>
</dbReference>
<dbReference type="Proteomes" id="UP000694701">
    <property type="component" value="Unplaced"/>
</dbReference>
<comment type="subcellular location">
    <subcellularLocation>
        <location evidence="10">Cytoplasm</location>
    </subcellularLocation>
</comment>
<evidence type="ECO:0000256" key="1">
    <source>
        <dbReference type="ARBA" id="ARBA00001966"/>
    </source>
</evidence>
<evidence type="ECO:0000256" key="9">
    <source>
        <dbReference type="ARBA" id="ARBA00023501"/>
    </source>
</evidence>
<feature type="domain" description="Aconitase A/isopropylmalate dehydratase small subunit swivel" evidence="12">
    <location>
        <begin position="677"/>
        <end position="803"/>
    </location>
</feature>
<evidence type="ECO:0000256" key="5">
    <source>
        <dbReference type="ARBA" id="ARBA00022723"/>
    </source>
</evidence>
<keyword evidence="7 10" id="KW-0411">Iron-sulfur</keyword>
<evidence type="ECO:0000256" key="8">
    <source>
        <dbReference type="ARBA" id="ARBA00023239"/>
    </source>
</evidence>
<dbReference type="NCBIfam" id="NF009520">
    <property type="entry name" value="PRK12881.1"/>
    <property type="match status" value="1"/>
</dbReference>
<organism evidence="13 14">
    <name type="scientific">Cyprinus carpio</name>
    <name type="common">Common carp</name>
    <dbReference type="NCBI Taxonomy" id="7962"/>
    <lineage>
        <taxon>Eukaryota</taxon>
        <taxon>Metazoa</taxon>
        <taxon>Chordata</taxon>
        <taxon>Craniata</taxon>
        <taxon>Vertebrata</taxon>
        <taxon>Euteleostomi</taxon>
        <taxon>Actinopterygii</taxon>
        <taxon>Neopterygii</taxon>
        <taxon>Teleostei</taxon>
        <taxon>Ostariophysi</taxon>
        <taxon>Cypriniformes</taxon>
        <taxon>Cyprinidae</taxon>
        <taxon>Cyprininae</taxon>
        <taxon>Cyprinus</taxon>
    </lineage>
</organism>
<dbReference type="Ensembl" id="ENSCCRT00020010445.1">
    <property type="protein sequence ID" value="ENSCCRP00020009373.1"/>
    <property type="gene ID" value="ENSCCRG00020000574.1"/>
</dbReference>
<evidence type="ECO:0000256" key="2">
    <source>
        <dbReference type="ARBA" id="ARBA00007185"/>
    </source>
</evidence>
<keyword evidence="6 10" id="KW-0408">Iron</keyword>
<dbReference type="GO" id="GO:0030350">
    <property type="term" value="F:iron-responsive element binding"/>
    <property type="evidence" value="ECO:0007669"/>
    <property type="project" value="UniProtKB-ARBA"/>
</dbReference>
<dbReference type="FunFam" id="3.30.499.10:FF:000005">
    <property type="entry name" value="cytoplasmic aconitate hydratase"/>
    <property type="match status" value="1"/>
</dbReference>
<name>A0A8C2CA63_CYPCA</name>
<evidence type="ECO:0000259" key="11">
    <source>
        <dbReference type="Pfam" id="PF00330"/>
    </source>
</evidence>
<feature type="domain" description="Aconitase/3-isopropylmalate dehydratase large subunit alpha/beta/alpha" evidence="11">
    <location>
        <begin position="68"/>
        <end position="548"/>
    </location>
</feature>
<evidence type="ECO:0000256" key="10">
    <source>
        <dbReference type="RuleBase" id="RU361275"/>
    </source>
</evidence>
<evidence type="ECO:0000256" key="6">
    <source>
        <dbReference type="ARBA" id="ARBA00023004"/>
    </source>
</evidence>
<dbReference type="InterPro" id="IPR000573">
    <property type="entry name" value="AconitaseA/IPMdHydase_ssu_swvl"/>
</dbReference>
<dbReference type="InterPro" id="IPR015928">
    <property type="entry name" value="Aconitase/3IPM_dehydase_swvl"/>
</dbReference>
<dbReference type="GO" id="GO:0005737">
    <property type="term" value="C:cytoplasm"/>
    <property type="evidence" value="ECO:0007669"/>
    <property type="project" value="UniProtKB-SubCell"/>
</dbReference>
<evidence type="ECO:0000313" key="13">
    <source>
        <dbReference type="Ensembl" id="ENSCCRP00020009373.1"/>
    </source>
</evidence>
<dbReference type="Gene3D" id="3.20.19.10">
    <property type="entry name" value="Aconitase, domain 4"/>
    <property type="match status" value="1"/>
</dbReference>
<dbReference type="SUPFAM" id="SSF52016">
    <property type="entry name" value="LeuD/IlvD-like"/>
    <property type="match status" value="1"/>
</dbReference>
<sequence length="858" mass="94794">MALGSPQHEHPFGHLIDTLQSEQYEERRYFNPQKLRDVRYEKLPFCMRVLLESTIRKCDGFYIKTDDQNQAEVAFSPARVLLQDFTGIPAMVDLAAMRDALAKQGVDPNLVNPRCPTDLIVDHSLQIDYKMELIRNKERLQFFKWCSKAFKNINVVPPDINTVHQLNLEYLCQVVQEGEGFIYPDSVVGTDSHTTMINGLGILGWGVGGIESEAVMLGQPVSLTLPQVVGCKIVGTISPLATSIDIVLGITKHLRQAGIGGKFVEFFGPGVQQLSAPDRTTIANMCPEYNATVSFFPVDDITLQHFKHTSTDHTEKLVVLEDYLKAIKLFRSYSDQSEEPQYSEMNLSSIVPHVSGPKRPQDRVAVTCMKEDFINCLNEKVGFKGFHISKEKQATQVPFLHEGAEYNLAHGSVVIAAVISCTNNCNPSVMLAAGLLAKKAIEAGLKVKPYIRTSLVPGSGTVTHYLNTSGVLPYLRKLGFEVVGYGCATCVGNTAPLPESVVDAIKQGDLVACGVLSGNRHLEGRLCDCVRANYLASPPLVVAYAIAGTVSINLETEPLGVNSEGKDVYLRDIWPSKEEVNHTEENIVIDSMFKELRSRMEKGSSFWNSLESAESALFPWDPKSTYIRCPSFFNKLSKEACTPQSIEGAYPLLFLGDKVTTDHISPAGSIARVSAAAKYLQSKRLTPREFNSYGARRGNDAVMTRGTFASIKLQNRLIGKTGPRTLHIPSGQTLDVFEAAERYQRDGVPLIILAGKEYGSGSSRDWAAKGPYLMGVRAVIAESFEKIHRNHLVGMGIAPLQFLPGQNADSLELCGKERFTINIPQELIPRQQLVVQVERLTTDNTSVHCSIYFERLNN</sequence>
<evidence type="ECO:0000256" key="7">
    <source>
        <dbReference type="ARBA" id="ARBA00023014"/>
    </source>
</evidence>
<evidence type="ECO:0000256" key="4">
    <source>
        <dbReference type="ARBA" id="ARBA00022485"/>
    </source>
</evidence>
<dbReference type="InterPro" id="IPR001030">
    <property type="entry name" value="Acoase/IPM_deHydtase_lsu_aba"/>
</dbReference>
<dbReference type="GO" id="GO:0003994">
    <property type="term" value="F:aconitate hydratase activity"/>
    <property type="evidence" value="ECO:0007669"/>
    <property type="project" value="UniProtKB-EC"/>
</dbReference>
<reference evidence="13" key="1">
    <citation type="submission" date="2025-08" db="UniProtKB">
        <authorList>
            <consortium name="Ensembl"/>
        </authorList>
    </citation>
    <scope>IDENTIFICATION</scope>
</reference>
<dbReference type="EC" id="4.2.1.3" evidence="3"/>